<protein>
    <recommendedName>
        <fullName evidence="1">DUF4136 domain-containing protein</fullName>
    </recommendedName>
</protein>
<reference evidence="3" key="1">
    <citation type="journal article" date="2019" name="Int. J. Syst. Evol. Microbiol.">
        <title>The Global Catalogue of Microorganisms (GCM) 10K type strain sequencing project: providing services to taxonomists for standard genome sequencing and annotation.</title>
        <authorList>
            <consortium name="The Broad Institute Genomics Platform"/>
            <consortium name="The Broad Institute Genome Sequencing Center for Infectious Disease"/>
            <person name="Wu L."/>
            <person name="Ma J."/>
        </authorList>
    </citation>
    <scope>NUCLEOTIDE SEQUENCE [LARGE SCALE GENOMIC DNA]</scope>
    <source>
        <strain evidence="3">NBRC 103166</strain>
    </source>
</reference>
<dbReference type="EMBL" id="BSPQ01000025">
    <property type="protein sequence ID" value="GLS92491.1"/>
    <property type="molecule type" value="Genomic_DNA"/>
</dbReference>
<accession>A0ABQ6E645</accession>
<dbReference type="Proteomes" id="UP001157353">
    <property type="component" value="Unassembled WGS sequence"/>
</dbReference>
<gene>
    <name evidence="2" type="ORF">GCM10007916_35630</name>
</gene>
<evidence type="ECO:0000259" key="1">
    <source>
        <dbReference type="Pfam" id="PF13590"/>
    </source>
</evidence>
<evidence type="ECO:0000313" key="2">
    <source>
        <dbReference type="EMBL" id="GLS92491.1"/>
    </source>
</evidence>
<feature type="domain" description="DUF4136" evidence="1">
    <location>
        <begin position="10"/>
        <end position="158"/>
    </location>
</feature>
<dbReference type="Pfam" id="PF13590">
    <property type="entry name" value="DUF4136"/>
    <property type="match status" value="1"/>
</dbReference>
<evidence type="ECO:0000313" key="3">
    <source>
        <dbReference type="Proteomes" id="UP001157353"/>
    </source>
</evidence>
<sequence length="162" mass="18547">MTVVSSGKPDKVLPAFKTFTWNEDYNRVLSAVNQQSKIEVKEHIRAEIIRYLKTKGYVYQPDPIQADVVIGFLFALEDDLADQQIQDRFGLLPGINNSDITGKRYEKGTFLVAVLDNRAEFIYWRSAMQGFVDFENDRRDESTEHMQAVLDMMMGGFPQAGQ</sequence>
<name>A0ABQ6E645_9GAMM</name>
<proteinExistence type="predicted"/>
<dbReference type="InterPro" id="IPR025411">
    <property type="entry name" value="DUF4136"/>
</dbReference>
<organism evidence="2 3">
    <name type="scientific">Psychromonas marina</name>
    <dbReference type="NCBI Taxonomy" id="88364"/>
    <lineage>
        <taxon>Bacteria</taxon>
        <taxon>Pseudomonadati</taxon>
        <taxon>Pseudomonadota</taxon>
        <taxon>Gammaproteobacteria</taxon>
        <taxon>Alteromonadales</taxon>
        <taxon>Psychromonadaceae</taxon>
        <taxon>Psychromonas</taxon>
    </lineage>
</organism>
<dbReference type="Gene3D" id="3.30.160.670">
    <property type="match status" value="1"/>
</dbReference>
<keyword evidence="3" id="KW-1185">Reference proteome</keyword>
<comment type="caution">
    <text evidence="2">The sequence shown here is derived from an EMBL/GenBank/DDBJ whole genome shotgun (WGS) entry which is preliminary data.</text>
</comment>